<reference evidence="1" key="1">
    <citation type="submission" date="2022-05" db="EMBL/GenBank/DDBJ databases">
        <title>The Musa troglodytarum L. genome provides insights into the mechanism of non-climacteric behaviour and enrichment of carotenoids.</title>
        <authorList>
            <person name="Wang J."/>
        </authorList>
    </citation>
    <scope>NUCLEOTIDE SEQUENCE</scope>
    <source>
        <tissue evidence="1">Leaf</tissue>
    </source>
</reference>
<dbReference type="EMBL" id="CP097510">
    <property type="protein sequence ID" value="URE32484.1"/>
    <property type="molecule type" value="Genomic_DNA"/>
</dbReference>
<dbReference type="Proteomes" id="UP001055439">
    <property type="component" value="Chromosome 8"/>
</dbReference>
<evidence type="ECO:0000313" key="1">
    <source>
        <dbReference type="EMBL" id="URE32484.1"/>
    </source>
</evidence>
<evidence type="ECO:0000313" key="2">
    <source>
        <dbReference type="Proteomes" id="UP001055439"/>
    </source>
</evidence>
<gene>
    <name evidence="1" type="ORF">MUK42_26297</name>
</gene>
<keyword evidence="2" id="KW-1185">Reference proteome</keyword>
<name>A0A9E7HLU2_9LILI</name>
<proteinExistence type="predicted"/>
<accession>A0A9E7HLU2</accession>
<sequence length="79" mass="9175">PRRPPVKPQWWSEARQNLEEDRHRQVILGYQRWTLISMQDIASWCCDGCGRACLAIYIVGNGIIAFSLQSLKRSEILNM</sequence>
<organism evidence="1 2">
    <name type="scientific">Musa troglodytarum</name>
    <name type="common">fe'i banana</name>
    <dbReference type="NCBI Taxonomy" id="320322"/>
    <lineage>
        <taxon>Eukaryota</taxon>
        <taxon>Viridiplantae</taxon>
        <taxon>Streptophyta</taxon>
        <taxon>Embryophyta</taxon>
        <taxon>Tracheophyta</taxon>
        <taxon>Spermatophyta</taxon>
        <taxon>Magnoliopsida</taxon>
        <taxon>Liliopsida</taxon>
        <taxon>Zingiberales</taxon>
        <taxon>Musaceae</taxon>
        <taxon>Musa</taxon>
    </lineage>
</organism>
<protein>
    <submittedName>
        <fullName evidence="1">Uncharacterized protein</fullName>
    </submittedName>
</protein>
<dbReference type="AlphaFoldDB" id="A0A9E7HLU2"/>
<feature type="non-terminal residue" evidence="1">
    <location>
        <position position="1"/>
    </location>
</feature>